<keyword evidence="1" id="KW-0732">Signal</keyword>
<dbReference type="NCBIfam" id="TIGR02595">
    <property type="entry name" value="PEP_CTERM"/>
    <property type="match status" value="1"/>
</dbReference>
<dbReference type="EMBL" id="JAEDAK010000002">
    <property type="protein sequence ID" value="MBH9576181.1"/>
    <property type="molecule type" value="Genomic_DNA"/>
</dbReference>
<evidence type="ECO:0000313" key="4">
    <source>
        <dbReference type="Proteomes" id="UP000613266"/>
    </source>
</evidence>
<proteinExistence type="predicted"/>
<organism evidence="3 4">
    <name type="scientific">Inhella proteolytica</name>
    <dbReference type="NCBI Taxonomy" id="2795029"/>
    <lineage>
        <taxon>Bacteria</taxon>
        <taxon>Pseudomonadati</taxon>
        <taxon>Pseudomonadota</taxon>
        <taxon>Betaproteobacteria</taxon>
        <taxon>Burkholderiales</taxon>
        <taxon>Sphaerotilaceae</taxon>
        <taxon>Inhella</taxon>
    </lineage>
</organism>
<evidence type="ECO:0000256" key="1">
    <source>
        <dbReference type="SAM" id="SignalP"/>
    </source>
</evidence>
<dbReference type="RefSeq" id="WP_198109785.1">
    <property type="nucleotide sequence ID" value="NZ_JAEDAK010000002.1"/>
</dbReference>
<feature type="signal peptide" evidence="1">
    <location>
        <begin position="1"/>
        <end position="27"/>
    </location>
</feature>
<dbReference type="InterPro" id="IPR013424">
    <property type="entry name" value="Ice-binding_C"/>
</dbReference>
<feature type="chain" id="PRO_5037897381" evidence="1">
    <location>
        <begin position="28"/>
        <end position="315"/>
    </location>
</feature>
<accession>A0A931NFK1</accession>
<evidence type="ECO:0000259" key="2">
    <source>
        <dbReference type="Pfam" id="PF07589"/>
    </source>
</evidence>
<feature type="domain" description="Ice-binding protein C-terminal" evidence="2">
    <location>
        <begin position="288"/>
        <end position="311"/>
    </location>
</feature>
<keyword evidence="4" id="KW-1185">Reference proteome</keyword>
<evidence type="ECO:0000313" key="3">
    <source>
        <dbReference type="EMBL" id="MBH9576181.1"/>
    </source>
</evidence>
<comment type="caution">
    <text evidence="3">The sequence shown here is derived from an EMBL/GenBank/DDBJ whole genome shotgun (WGS) entry which is preliminary data.</text>
</comment>
<sequence length="315" mass="31571">MNSWSSKLVAGVSLAMGLAVFSGSATAGAVLVNGGTSIGVTDDGRLGFSGVGITRAGVGDGITPGCLCEGWGLAGNGQGGYTNGNVGSANIGFTSFSYAGGVATSNGYLQSVPGLTISQAYSVFAGTNGFRTQVTITNTSNSAVNDVRYSRVMDWDIPPSEFAELVTLQGVGASALFFSNDNGFAAGNPMAPDSELVAGTTNVNFADNGPADHGAQFVFTFGTLAAGESKVFEIFYGAQGSEIGALADLTAMKAEVYSLGQSFGNGATGTPATFYFGFAGVGGTPIGQVPEPASMLLVGFGLAALGAASRRKQAR</sequence>
<reference evidence="3" key="1">
    <citation type="submission" date="2020-12" db="EMBL/GenBank/DDBJ databases">
        <title>The genome sequence of Inhella sp. 1Y17.</title>
        <authorList>
            <person name="Liu Y."/>
        </authorList>
    </citation>
    <scope>NUCLEOTIDE SEQUENCE</scope>
    <source>
        <strain evidence="3">1Y17</strain>
    </source>
</reference>
<dbReference type="Proteomes" id="UP000613266">
    <property type="component" value="Unassembled WGS sequence"/>
</dbReference>
<protein>
    <submittedName>
        <fullName evidence="3">PEP-CTERM sorting domain-containing protein</fullName>
    </submittedName>
</protein>
<dbReference type="AlphaFoldDB" id="A0A931NFK1"/>
<name>A0A931NFK1_9BURK</name>
<gene>
    <name evidence="3" type="ORF">I7X39_04595</name>
</gene>
<dbReference type="Pfam" id="PF07589">
    <property type="entry name" value="PEP-CTERM"/>
    <property type="match status" value="1"/>
</dbReference>